<organism evidence="1 2">
    <name type="scientific">Neisseria cinerea</name>
    <dbReference type="NCBI Taxonomy" id="483"/>
    <lineage>
        <taxon>Bacteria</taxon>
        <taxon>Pseudomonadati</taxon>
        <taxon>Pseudomonadota</taxon>
        <taxon>Betaproteobacteria</taxon>
        <taxon>Neisseriales</taxon>
        <taxon>Neisseriaceae</taxon>
        <taxon>Neisseria</taxon>
    </lineage>
</organism>
<proteinExistence type="predicted"/>
<protein>
    <submittedName>
        <fullName evidence="1">Uncharacterized protein</fullName>
    </submittedName>
</protein>
<name>A0A7T3ESW3_NEICI</name>
<keyword evidence="2" id="KW-1185">Reference proteome</keyword>
<dbReference type="AlphaFoldDB" id="A0A7T3ESW3"/>
<evidence type="ECO:0000313" key="2">
    <source>
        <dbReference type="Proteomes" id="UP000594865"/>
    </source>
</evidence>
<accession>A0A7T3ESW3</accession>
<dbReference type="EMBL" id="CP065726">
    <property type="protein sequence ID" value="QPT38307.1"/>
    <property type="molecule type" value="Genomic_DNA"/>
</dbReference>
<dbReference type="Proteomes" id="UP000594865">
    <property type="component" value="Chromosome"/>
</dbReference>
<dbReference type="RefSeq" id="WP_111727376.1">
    <property type="nucleotide sequence ID" value="NZ_CP065726.1"/>
</dbReference>
<evidence type="ECO:0000313" key="1">
    <source>
        <dbReference type="EMBL" id="QPT38307.1"/>
    </source>
</evidence>
<dbReference type="GeneID" id="84021707"/>
<gene>
    <name evidence="1" type="ORF">I6G28_01705</name>
</gene>
<sequence>MKKLAVLTALAGCKEQAAQKPPVDQSRICIYSNDEEARKCVNGELSFFNPTRWGNEQLPLFAVAQYCDTNYNITYNNAGVVCVFTDKRVQKPASGSESSVSGSVPAK</sequence>
<reference evidence="1 2" key="1">
    <citation type="submission" date="2020-12" db="EMBL/GenBank/DDBJ databases">
        <title>FDA dAtabase for Regulatory Grade micrObial Sequences (FDA-ARGOS): Supporting development and validation of Infectious Disease Dx tests.</title>
        <authorList>
            <person name="Sproer C."/>
            <person name="Gronow S."/>
            <person name="Severitt S."/>
            <person name="Schroder I."/>
            <person name="Tallon L."/>
            <person name="Sadzewicz L."/>
            <person name="Zhao X."/>
            <person name="Boylan J."/>
            <person name="Ott S."/>
            <person name="Bowen H."/>
            <person name="Vavikolanu K."/>
            <person name="Mehta A."/>
            <person name="Aluvathingal J."/>
            <person name="Nadendla S."/>
            <person name="Lowell S."/>
            <person name="Myers T."/>
            <person name="Yan Y."/>
            <person name="Sichtig H."/>
        </authorList>
    </citation>
    <scope>NUCLEOTIDE SEQUENCE [LARGE SCALE GENOMIC DNA]</scope>
    <source>
        <strain evidence="1 2">FDAARGOS_871</strain>
    </source>
</reference>